<evidence type="ECO:0000256" key="4">
    <source>
        <dbReference type="ARBA" id="ARBA00022771"/>
    </source>
</evidence>
<dbReference type="GO" id="GO:0005634">
    <property type="term" value="C:nucleus"/>
    <property type="evidence" value="ECO:0007669"/>
    <property type="project" value="TreeGrafter"/>
</dbReference>
<dbReference type="PANTHER" id="PTHR22748">
    <property type="entry name" value="AP ENDONUCLEASE"/>
    <property type="match status" value="1"/>
</dbReference>
<comment type="similarity">
    <text evidence="1">Belongs to the DNA repair enzymes AP/ExoA family.</text>
</comment>
<dbReference type="Gene3D" id="3.60.10.10">
    <property type="entry name" value="Endonuclease/exonuclease/phosphatase"/>
    <property type="match status" value="1"/>
</dbReference>
<feature type="binding site" evidence="10">
    <location>
        <position position="195"/>
    </location>
    <ligand>
        <name>Mg(2+)</name>
        <dbReference type="ChEBI" id="CHEBI:18420"/>
        <label>1</label>
    </ligand>
</feature>
<feature type="compositionally biased region" description="Low complexity" evidence="13">
    <location>
        <begin position="543"/>
        <end position="559"/>
    </location>
</feature>
<feature type="region of interest" description="Disordered" evidence="13">
    <location>
        <begin position="602"/>
        <end position="644"/>
    </location>
</feature>
<comment type="caution">
    <text evidence="15">The sequence shown here is derived from an EMBL/GenBank/DDBJ whole genome shotgun (WGS) entry which is preliminary data.</text>
</comment>
<feature type="site" description="Transition state stabilizer" evidence="11">
    <location>
        <position position="197"/>
    </location>
</feature>
<evidence type="ECO:0000313" key="15">
    <source>
        <dbReference type="EMBL" id="KAK9830809.1"/>
    </source>
</evidence>
<dbReference type="AlphaFoldDB" id="A0AAW1RAT8"/>
<dbReference type="PANTHER" id="PTHR22748:SF4">
    <property type="entry name" value="DNA-(APURINIC OR APYRIMIDINIC SITE) ENDONUCLEASE 2"/>
    <property type="match status" value="1"/>
</dbReference>
<dbReference type="SUPFAM" id="SSF56219">
    <property type="entry name" value="DNase I-like"/>
    <property type="match status" value="1"/>
</dbReference>
<dbReference type="GO" id="GO:0008311">
    <property type="term" value="F:double-stranded DNA 3'-5' DNA exonuclease activity"/>
    <property type="evidence" value="ECO:0007669"/>
    <property type="project" value="TreeGrafter"/>
</dbReference>
<feature type="binding site" evidence="10">
    <location>
        <position position="197"/>
    </location>
    <ligand>
        <name>Mg(2+)</name>
        <dbReference type="ChEBI" id="CHEBI:18420"/>
        <label>1</label>
    </ligand>
</feature>
<dbReference type="PROSITE" id="PS51999">
    <property type="entry name" value="ZF_GRF"/>
    <property type="match status" value="1"/>
</dbReference>
<dbReference type="Pfam" id="PF03372">
    <property type="entry name" value="Exo_endo_phos"/>
    <property type="match status" value="1"/>
</dbReference>
<dbReference type="GO" id="GO:0008081">
    <property type="term" value="F:phosphoric diester hydrolase activity"/>
    <property type="evidence" value="ECO:0007669"/>
    <property type="project" value="TreeGrafter"/>
</dbReference>
<comment type="cofactor">
    <cofactor evidence="10">
        <name>Mg(2+)</name>
        <dbReference type="ChEBI" id="CHEBI:18420"/>
    </cofactor>
    <cofactor evidence="10">
        <name>Mn(2+)</name>
        <dbReference type="ChEBI" id="CHEBI:29035"/>
    </cofactor>
    <text evidence="10">Probably binds two magnesium or manganese ions per subunit.</text>
</comment>
<feature type="binding site" evidence="10">
    <location>
        <position position="342"/>
    </location>
    <ligand>
        <name>Mg(2+)</name>
        <dbReference type="ChEBI" id="CHEBI:18420"/>
        <label>1</label>
    </ligand>
</feature>
<feature type="region of interest" description="Disordered" evidence="13">
    <location>
        <begin position="390"/>
        <end position="469"/>
    </location>
</feature>
<evidence type="ECO:0000256" key="1">
    <source>
        <dbReference type="ARBA" id="ARBA00007092"/>
    </source>
</evidence>
<feature type="binding site" evidence="10">
    <location>
        <position position="38"/>
    </location>
    <ligand>
        <name>Mg(2+)</name>
        <dbReference type="ChEBI" id="CHEBI:18420"/>
        <label>1</label>
    </ligand>
</feature>
<feature type="site" description="Important for catalytic activity" evidence="11">
    <location>
        <position position="266"/>
    </location>
</feature>
<dbReference type="GO" id="GO:0006284">
    <property type="term" value="P:base-excision repair"/>
    <property type="evidence" value="ECO:0007669"/>
    <property type="project" value="TreeGrafter"/>
</dbReference>
<feature type="site" description="Interaction with DNA substrate" evidence="11">
    <location>
        <position position="342"/>
    </location>
</feature>
<dbReference type="Proteomes" id="UP001438707">
    <property type="component" value="Unassembled WGS sequence"/>
</dbReference>
<evidence type="ECO:0000256" key="5">
    <source>
        <dbReference type="ARBA" id="ARBA00022801"/>
    </source>
</evidence>
<name>A0AAW1RAT8_9CHLO</name>
<sequence>MRLVTWNINGLRAIIRRKFGSIKALLESLEADIVCFQETKLTKTDFDRDIALVDGWQSFFSFYRNKSRGYSGVATFCRTGTAVPLAAQEGLTGVLPQPAGAAHPATDTGQGSLASCYGDLYESFTKEELEVIDAEGRCLLTDHGDFVLGNIYAPAMTSEENAEERFQYRMQFYKALIMRLEGLRAEGRRVVLVGDYNITYNPIDHCEPGPNFVDGRVDRQMLLGLLPPHGPFLDTFRVFQPDRTEAYTCWSTASGARVNNYGSRIDLILVAEPCQPPQTLPPDPAQQDESEAAAGPLVQPGNAHASQMEGSTVNTRDRAQSQRPACYFTAADIWPHVHGSDHAPAVVDFMGPLPQPAQPPPLASCYTFTGKQGSLKNWLAGVHSQNSSAAAPIQSAPSSGFSSFAAEQADQSGRQISNSPRSASQDTALQNMERPSQTVKQVLSQHKAEPSSCTAAASRGRGAKRKAGPVQGSLRAFIAKPPIPEASPATSRSSAVAAAAVAQGMLRPDGAVSSVAACTPGVRDHALPEVLASGIPPDHPLPASQEASEASQSSASAAAHAWKQIQQRMQAPKCKGHNEDCVIRQVKKSGANQGRLFYVCNRPDGKPPQGRCDHFEWSGKREVRGQVNLPGPSKKRKEHRTEHV</sequence>
<dbReference type="InterPro" id="IPR036691">
    <property type="entry name" value="Endo/exonu/phosph_ase_sf"/>
</dbReference>
<feature type="active site" evidence="9">
    <location>
        <position position="152"/>
    </location>
</feature>
<keyword evidence="10" id="KW-0464">Manganese</keyword>
<dbReference type="GO" id="GO:0008270">
    <property type="term" value="F:zinc ion binding"/>
    <property type="evidence" value="ECO:0007669"/>
    <property type="project" value="UniProtKB-KW"/>
</dbReference>
<feature type="compositionally biased region" description="Pro residues" evidence="13">
    <location>
        <begin position="274"/>
        <end position="284"/>
    </location>
</feature>
<feature type="region of interest" description="Disordered" evidence="13">
    <location>
        <begin position="536"/>
        <end position="564"/>
    </location>
</feature>
<dbReference type="GO" id="GO:0003906">
    <property type="term" value="F:DNA-(apurinic or apyrimidinic site) endonuclease activity"/>
    <property type="evidence" value="ECO:0007669"/>
    <property type="project" value="TreeGrafter"/>
</dbReference>
<feature type="compositionally biased region" description="Polar residues" evidence="13">
    <location>
        <begin position="304"/>
        <end position="314"/>
    </location>
</feature>
<evidence type="ECO:0000256" key="10">
    <source>
        <dbReference type="PIRSR" id="PIRSR604808-2"/>
    </source>
</evidence>
<dbReference type="InterPro" id="IPR004808">
    <property type="entry name" value="AP_endonuc_1"/>
</dbReference>
<evidence type="ECO:0000313" key="16">
    <source>
        <dbReference type="Proteomes" id="UP001438707"/>
    </source>
</evidence>
<evidence type="ECO:0000256" key="12">
    <source>
        <dbReference type="PROSITE-ProRule" id="PRU01343"/>
    </source>
</evidence>
<feature type="domain" description="GRF-type" evidence="14">
    <location>
        <begin position="574"/>
        <end position="621"/>
    </location>
</feature>
<keyword evidence="4 12" id="KW-0863">Zinc-finger</keyword>
<proteinExistence type="inferred from homology"/>
<organism evidence="15 16">
    <name type="scientific">Apatococcus lobatus</name>
    <dbReference type="NCBI Taxonomy" id="904363"/>
    <lineage>
        <taxon>Eukaryota</taxon>
        <taxon>Viridiplantae</taxon>
        <taxon>Chlorophyta</taxon>
        <taxon>core chlorophytes</taxon>
        <taxon>Trebouxiophyceae</taxon>
        <taxon>Chlorellales</taxon>
        <taxon>Chlorellaceae</taxon>
        <taxon>Apatococcus</taxon>
    </lineage>
</organism>
<feature type="region of interest" description="Disordered" evidence="13">
    <location>
        <begin position="274"/>
        <end position="319"/>
    </location>
</feature>
<evidence type="ECO:0000259" key="14">
    <source>
        <dbReference type="PROSITE" id="PS51999"/>
    </source>
</evidence>
<accession>A0AAW1RAT8</accession>
<keyword evidence="5" id="KW-0378">Hydrolase</keyword>
<feature type="binding site" evidence="10">
    <location>
        <position position="341"/>
    </location>
    <ligand>
        <name>Mg(2+)</name>
        <dbReference type="ChEBI" id="CHEBI:18420"/>
        <label>1</label>
    </ligand>
</feature>
<evidence type="ECO:0000256" key="9">
    <source>
        <dbReference type="PIRSR" id="PIRSR604808-1"/>
    </source>
</evidence>
<feature type="compositionally biased region" description="Low complexity" evidence="13">
    <location>
        <begin position="390"/>
        <end position="406"/>
    </location>
</feature>
<feature type="binding site" evidence="10">
    <location>
        <position position="7"/>
    </location>
    <ligand>
        <name>Mg(2+)</name>
        <dbReference type="ChEBI" id="CHEBI:18420"/>
        <label>1</label>
    </ligand>
</feature>
<feature type="active site" description="Proton donor/acceptor" evidence="9">
    <location>
        <position position="195"/>
    </location>
</feature>
<evidence type="ECO:0000256" key="13">
    <source>
        <dbReference type="SAM" id="MobiDB-lite"/>
    </source>
</evidence>
<evidence type="ECO:0000256" key="7">
    <source>
        <dbReference type="ARBA" id="ARBA00022842"/>
    </source>
</evidence>
<dbReference type="CDD" id="cd09088">
    <property type="entry name" value="Ape2-like_AP-endo"/>
    <property type="match status" value="1"/>
</dbReference>
<dbReference type="EMBL" id="JALJOS010000015">
    <property type="protein sequence ID" value="KAK9830809.1"/>
    <property type="molecule type" value="Genomic_DNA"/>
</dbReference>
<feature type="compositionally biased region" description="Basic and acidic residues" evidence="13">
    <location>
        <begin position="611"/>
        <end position="624"/>
    </location>
</feature>
<gene>
    <name evidence="15" type="ORF">WJX74_008240</name>
</gene>
<evidence type="ECO:0000256" key="2">
    <source>
        <dbReference type="ARBA" id="ARBA00013541"/>
    </source>
</evidence>
<evidence type="ECO:0000256" key="11">
    <source>
        <dbReference type="PIRSR" id="PIRSR604808-3"/>
    </source>
</evidence>
<keyword evidence="6" id="KW-0862">Zinc</keyword>
<evidence type="ECO:0000256" key="8">
    <source>
        <dbReference type="ARBA" id="ARBA00023242"/>
    </source>
</evidence>
<dbReference type="Pfam" id="PF06839">
    <property type="entry name" value="Zn_ribbon_GRF"/>
    <property type="match status" value="1"/>
</dbReference>
<protein>
    <recommendedName>
        <fullName evidence="2">DNA-(apurinic or apyrimidinic site) endonuclease 2</fullName>
    </recommendedName>
</protein>
<feature type="compositionally biased region" description="Polar residues" evidence="13">
    <location>
        <begin position="409"/>
        <end position="444"/>
    </location>
</feature>
<keyword evidence="8" id="KW-0539">Nucleus</keyword>
<evidence type="ECO:0000256" key="3">
    <source>
        <dbReference type="ARBA" id="ARBA00022723"/>
    </source>
</evidence>
<dbReference type="InterPro" id="IPR005135">
    <property type="entry name" value="Endo/exonuclease/phosphatase"/>
</dbReference>
<reference evidence="15 16" key="1">
    <citation type="journal article" date="2024" name="Nat. Commun.">
        <title>Phylogenomics reveals the evolutionary origins of lichenization in chlorophyte algae.</title>
        <authorList>
            <person name="Puginier C."/>
            <person name="Libourel C."/>
            <person name="Otte J."/>
            <person name="Skaloud P."/>
            <person name="Haon M."/>
            <person name="Grisel S."/>
            <person name="Petersen M."/>
            <person name="Berrin J.G."/>
            <person name="Delaux P.M."/>
            <person name="Dal Grande F."/>
            <person name="Keller J."/>
        </authorList>
    </citation>
    <scope>NUCLEOTIDE SEQUENCE [LARGE SCALE GENOMIC DNA]</scope>
    <source>
        <strain evidence="15 16">SAG 2145</strain>
    </source>
</reference>
<evidence type="ECO:0000256" key="6">
    <source>
        <dbReference type="ARBA" id="ARBA00022833"/>
    </source>
</evidence>
<feature type="active site" description="Proton acceptor" evidence="9">
    <location>
        <position position="342"/>
    </location>
</feature>
<keyword evidence="16" id="KW-1185">Reference proteome</keyword>
<keyword evidence="7 10" id="KW-0460">Magnesium</keyword>
<dbReference type="InterPro" id="IPR010666">
    <property type="entry name" value="Znf_GRF"/>
</dbReference>
<dbReference type="PROSITE" id="PS51435">
    <property type="entry name" value="AP_NUCLEASE_F1_4"/>
    <property type="match status" value="1"/>
</dbReference>
<keyword evidence="3 10" id="KW-0479">Metal-binding</keyword>